<dbReference type="GO" id="GO:0005930">
    <property type="term" value="C:axoneme"/>
    <property type="evidence" value="ECO:0007669"/>
    <property type="project" value="TreeGrafter"/>
</dbReference>
<dbReference type="EMBL" id="CAEY01000638">
    <property type="status" value="NOT_ANNOTATED_CDS"/>
    <property type="molecule type" value="Genomic_DNA"/>
</dbReference>
<accession>T1KW82</accession>
<feature type="coiled-coil region" evidence="1">
    <location>
        <begin position="153"/>
        <end position="180"/>
    </location>
</feature>
<dbReference type="AlphaFoldDB" id="T1KW82"/>
<dbReference type="STRING" id="32264.T1KW82"/>
<dbReference type="PANTHER" id="PTHR16074">
    <property type="entry name" value="BARDET-BIEDL SYNDROME 7 PROTEIN"/>
    <property type="match status" value="1"/>
</dbReference>
<sequence length="202" mass="22810">MYFCITCIAAPVKAAGLPVRICTTLRKVALISLDFGFNEVNAEWQIPDKGYRSQVNCITMMESTGELYIGRSDGLIEVWVFVETLESNGSLLINVDQSPTLLTDYNCGESLTSICICREGTLILCCTFTGLIFGLNRDQMNSSNYEQPQIVSNRDMEHKINSLKTEIDQLEKKLNRKREFYQNLTSGLILNKKQKNSISMIL</sequence>
<dbReference type="InterPro" id="IPR056332">
    <property type="entry name" value="Beta-prop_BBS7"/>
</dbReference>
<dbReference type="Pfam" id="PF23743">
    <property type="entry name" value="Beta-prop_BBS7"/>
    <property type="match status" value="1"/>
</dbReference>
<dbReference type="GO" id="GO:0036064">
    <property type="term" value="C:ciliary basal body"/>
    <property type="evidence" value="ECO:0007669"/>
    <property type="project" value="TreeGrafter"/>
</dbReference>
<dbReference type="PANTHER" id="PTHR16074:SF4">
    <property type="entry name" value="BARDET-BIEDL SYNDROME 7 PROTEIN"/>
    <property type="match status" value="1"/>
</dbReference>
<protein>
    <recommendedName>
        <fullName evidence="2">BBS7 beta-propeller domain-containing protein</fullName>
    </recommendedName>
</protein>
<dbReference type="GO" id="GO:0008104">
    <property type="term" value="P:intracellular protein localization"/>
    <property type="evidence" value="ECO:0007669"/>
    <property type="project" value="TreeGrafter"/>
</dbReference>
<dbReference type="EnsemblMetazoa" id="tetur24g00700.1">
    <property type="protein sequence ID" value="tetur24g00700.1"/>
    <property type="gene ID" value="tetur24g00700"/>
</dbReference>
<evidence type="ECO:0000313" key="3">
    <source>
        <dbReference type="EnsemblMetazoa" id="tetur24g00700.1"/>
    </source>
</evidence>
<evidence type="ECO:0000313" key="4">
    <source>
        <dbReference type="Proteomes" id="UP000015104"/>
    </source>
</evidence>
<evidence type="ECO:0000256" key="1">
    <source>
        <dbReference type="SAM" id="Coils"/>
    </source>
</evidence>
<reference evidence="3" key="2">
    <citation type="submission" date="2015-06" db="UniProtKB">
        <authorList>
            <consortium name="EnsemblMetazoa"/>
        </authorList>
    </citation>
    <scope>IDENTIFICATION</scope>
</reference>
<dbReference type="GO" id="GO:0060271">
    <property type="term" value="P:cilium assembly"/>
    <property type="evidence" value="ECO:0007669"/>
    <property type="project" value="TreeGrafter"/>
</dbReference>
<keyword evidence="1" id="KW-0175">Coiled coil</keyword>
<name>T1KW82_TETUR</name>
<keyword evidence="4" id="KW-1185">Reference proteome</keyword>
<dbReference type="SUPFAM" id="SSF50978">
    <property type="entry name" value="WD40 repeat-like"/>
    <property type="match status" value="1"/>
</dbReference>
<evidence type="ECO:0000259" key="2">
    <source>
        <dbReference type="Pfam" id="PF23743"/>
    </source>
</evidence>
<dbReference type="HOGENOM" id="CLU_1356220_0_0_1"/>
<dbReference type="GO" id="GO:0016020">
    <property type="term" value="C:membrane"/>
    <property type="evidence" value="ECO:0007669"/>
    <property type="project" value="TreeGrafter"/>
</dbReference>
<dbReference type="GO" id="GO:0034464">
    <property type="term" value="C:BBSome"/>
    <property type="evidence" value="ECO:0007669"/>
    <property type="project" value="TreeGrafter"/>
</dbReference>
<dbReference type="InterPro" id="IPR036322">
    <property type="entry name" value="WD40_repeat_dom_sf"/>
</dbReference>
<proteinExistence type="predicted"/>
<organism evidence="3 4">
    <name type="scientific">Tetranychus urticae</name>
    <name type="common">Two-spotted spider mite</name>
    <dbReference type="NCBI Taxonomy" id="32264"/>
    <lineage>
        <taxon>Eukaryota</taxon>
        <taxon>Metazoa</taxon>
        <taxon>Ecdysozoa</taxon>
        <taxon>Arthropoda</taxon>
        <taxon>Chelicerata</taxon>
        <taxon>Arachnida</taxon>
        <taxon>Acari</taxon>
        <taxon>Acariformes</taxon>
        <taxon>Trombidiformes</taxon>
        <taxon>Prostigmata</taxon>
        <taxon>Eleutherengona</taxon>
        <taxon>Raphignathae</taxon>
        <taxon>Tetranychoidea</taxon>
        <taxon>Tetranychidae</taxon>
        <taxon>Tetranychus</taxon>
    </lineage>
</organism>
<feature type="domain" description="BBS7 beta-propeller" evidence="2">
    <location>
        <begin position="27"/>
        <end position="135"/>
    </location>
</feature>
<reference evidence="4" key="1">
    <citation type="submission" date="2011-08" db="EMBL/GenBank/DDBJ databases">
        <authorList>
            <person name="Rombauts S."/>
        </authorList>
    </citation>
    <scope>NUCLEOTIDE SEQUENCE</scope>
    <source>
        <strain evidence="4">London</strain>
    </source>
</reference>
<dbReference type="Proteomes" id="UP000015104">
    <property type="component" value="Unassembled WGS sequence"/>
</dbReference>